<proteinExistence type="predicted"/>
<dbReference type="EMBL" id="JAZGSY010000132">
    <property type="protein sequence ID" value="KAL1839975.1"/>
    <property type="molecule type" value="Genomic_DNA"/>
</dbReference>
<name>A0ABR3VDR6_HUMIN</name>
<organism evidence="1 2">
    <name type="scientific">Humicola insolens</name>
    <name type="common">Soft-rot fungus</name>
    <dbReference type="NCBI Taxonomy" id="85995"/>
    <lineage>
        <taxon>Eukaryota</taxon>
        <taxon>Fungi</taxon>
        <taxon>Dikarya</taxon>
        <taxon>Ascomycota</taxon>
        <taxon>Pezizomycotina</taxon>
        <taxon>Sordariomycetes</taxon>
        <taxon>Sordariomycetidae</taxon>
        <taxon>Sordariales</taxon>
        <taxon>Chaetomiaceae</taxon>
        <taxon>Mycothermus</taxon>
    </lineage>
</organism>
<accession>A0ABR3VDR6</accession>
<protein>
    <submittedName>
        <fullName evidence="1">Uncharacterized protein</fullName>
    </submittedName>
</protein>
<sequence>MWFARWGREHENPNNLYLVKIYARDYYYKFLGELQKIWYAPLFRVHPPPEIAEILWLIHCINRVPEKSKYFSQIDNKHLTDGQTMKCQASLDQQVARYFGISKPHTLFSRHKNMSGMDFLPKGSRFNEMVLTPNVMEALFVGEMIPLPKAEALWNSKQLSILDYHCRIREWNIKLVDATIADFQKHGERYS</sequence>
<comment type="caution">
    <text evidence="1">The sequence shown here is derived from an EMBL/GenBank/DDBJ whole genome shotgun (WGS) entry which is preliminary data.</text>
</comment>
<gene>
    <name evidence="1" type="ORF">VTJ49DRAFT_938</name>
</gene>
<evidence type="ECO:0000313" key="2">
    <source>
        <dbReference type="Proteomes" id="UP001583172"/>
    </source>
</evidence>
<reference evidence="1 2" key="1">
    <citation type="journal article" date="2024" name="Commun. Biol.">
        <title>Comparative genomic analysis of thermophilic fungi reveals convergent evolutionary adaptations and gene losses.</title>
        <authorList>
            <person name="Steindorff A.S."/>
            <person name="Aguilar-Pontes M.V."/>
            <person name="Robinson A.J."/>
            <person name="Andreopoulos B."/>
            <person name="LaButti K."/>
            <person name="Kuo A."/>
            <person name="Mondo S."/>
            <person name="Riley R."/>
            <person name="Otillar R."/>
            <person name="Haridas S."/>
            <person name="Lipzen A."/>
            <person name="Grimwood J."/>
            <person name="Schmutz J."/>
            <person name="Clum A."/>
            <person name="Reid I.D."/>
            <person name="Moisan M.C."/>
            <person name="Butler G."/>
            <person name="Nguyen T.T.M."/>
            <person name="Dewar K."/>
            <person name="Conant G."/>
            <person name="Drula E."/>
            <person name="Henrissat B."/>
            <person name="Hansel C."/>
            <person name="Singer S."/>
            <person name="Hutchinson M.I."/>
            <person name="de Vries R.P."/>
            <person name="Natvig D.O."/>
            <person name="Powell A.J."/>
            <person name="Tsang A."/>
            <person name="Grigoriev I.V."/>
        </authorList>
    </citation>
    <scope>NUCLEOTIDE SEQUENCE [LARGE SCALE GENOMIC DNA]</scope>
    <source>
        <strain evidence="1 2">CBS 620.91</strain>
    </source>
</reference>
<keyword evidence="2" id="KW-1185">Reference proteome</keyword>
<evidence type="ECO:0000313" key="1">
    <source>
        <dbReference type="EMBL" id="KAL1839975.1"/>
    </source>
</evidence>
<dbReference type="Proteomes" id="UP001583172">
    <property type="component" value="Unassembled WGS sequence"/>
</dbReference>